<organism evidence="2 3">
    <name type="scientific">Moheibacter stercoris</name>
    <dbReference type="NCBI Taxonomy" id="1628251"/>
    <lineage>
        <taxon>Bacteria</taxon>
        <taxon>Pseudomonadati</taxon>
        <taxon>Bacteroidota</taxon>
        <taxon>Flavobacteriia</taxon>
        <taxon>Flavobacteriales</taxon>
        <taxon>Weeksellaceae</taxon>
        <taxon>Moheibacter</taxon>
    </lineage>
</organism>
<dbReference type="PANTHER" id="PTHR43792">
    <property type="entry name" value="GNAT FAMILY, PUTATIVE (AFU_ORTHOLOGUE AFUA_3G00765)-RELATED-RELATED"/>
    <property type="match status" value="1"/>
</dbReference>
<evidence type="ECO:0000313" key="3">
    <source>
        <dbReference type="Proteomes" id="UP001549146"/>
    </source>
</evidence>
<feature type="domain" description="N-acetyltransferase" evidence="1">
    <location>
        <begin position="11"/>
        <end position="179"/>
    </location>
</feature>
<keyword evidence="3" id="KW-1185">Reference proteome</keyword>
<dbReference type="SUPFAM" id="SSF55729">
    <property type="entry name" value="Acyl-CoA N-acyltransferases (Nat)"/>
    <property type="match status" value="1"/>
</dbReference>
<dbReference type="InterPro" id="IPR051531">
    <property type="entry name" value="N-acetyltransferase"/>
</dbReference>
<evidence type="ECO:0000313" key="2">
    <source>
        <dbReference type="EMBL" id="MET3731283.1"/>
    </source>
</evidence>
<dbReference type="InterPro" id="IPR000182">
    <property type="entry name" value="GNAT_dom"/>
</dbReference>
<dbReference type="InterPro" id="IPR016181">
    <property type="entry name" value="Acyl_CoA_acyltransferase"/>
</dbReference>
<dbReference type="RefSeq" id="WP_354507397.1">
    <property type="nucleotide sequence ID" value="NZ_JBEPMO010000003.1"/>
</dbReference>
<dbReference type="PANTHER" id="PTHR43792:SF16">
    <property type="entry name" value="N-ACETYLTRANSFERASE DOMAIN-CONTAINING PROTEIN"/>
    <property type="match status" value="1"/>
</dbReference>
<accession>A0ABV2LUU8</accession>
<dbReference type="Pfam" id="PF13302">
    <property type="entry name" value="Acetyltransf_3"/>
    <property type="match status" value="1"/>
</dbReference>
<gene>
    <name evidence="2" type="ORF">ABID46_000850</name>
</gene>
<reference evidence="2 3" key="1">
    <citation type="submission" date="2024-06" db="EMBL/GenBank/DDBJ databases">
        <title>Genomic Encyclopedia of Type Strains, Phase IV (KMG-IV): sequencing the most valuable type-strain genomes for metagenomic binning, comparative biology and taxonomic classification.</title>
        <authorList>
            <person name="Goeker M."/>
        </authorList>
    </citation>
    <scope>NUCLEOTIDE SEQUENCE [LARGE SCALE GENOMIC DNA]</scope>
    <source>
        <strain evidence="2 3">DSM 29388</strain>
    </source>
</reference>
<dbReference type="PROSITE" id="PS51186">
    <property type="entry name" value="GNAT"/>
    <property type="match status" value="1"/>
</dbReference>
<dbReference type="EMBL" id="JBEPMO010000003">
    <property type="protein sequence ID" value="MET3731283.1"/>
    <property type="molecule type" value="Genomic_DNA"/>
</dbReference>
<dbReference type="Gene3D" id="3.40.630.30">
    <property type="match status" value="1"/>
</dbReference>
<name>A0ABV2LUU8_9FLAO</name>
<dbReference type="Proteomes" id="UP001549146">
    <property type="component" value="Unassembled WGS sequence"/>
</dbReference>
<sequence>MKTPQLETERLLIKPLSEEHIDDWFEMDSDPEVHTYISQSPVQSKDEIREALKFISQQYKDNGVGRWAVVDKNSGEMLGWCGLKFYKEPLNGHAQIYEHGYRFKQKHWGKGLATESSKAVLDWGFENLGIDTIYAITDPENLNSQHVLKKLGFHHTGNFDWEFEGKKFKNCYWFELSRNDFHKLP</sequence>
<proteinExistence type="predicted"/>
<evidence type="ECO:0000259" key="1">
    <source>
        <dbReference type="PROSITE" id="PS51186"/>
    </source>
</evidence>
<comment type="caution">
    <text evidence="2">The sequence shown here is derived from an EMBL/GenBank/DDBJ whole genome shotgun (WGS) entry which is preliminary data.</text>
</comment>
<protein>
    <submittedName>
        <fullName evidence="2">RimJ/RimL family protein N-acetyltransferase</fullName>
    </submittedName>
</protein>